<name>A0A0D8BLP8_9ACTN</name>
<gene>
    <name evidence="10" type="ORF">FF36_00523</name>
</gene>
<dbReference type="PATRIC" id="fig|1502723.3.peg.2123"/>
<dbReference type="Pfam" id="PF00239">
    <property type="entry name" value="Resolvase"/>
    <property type="match status" value="1"/>
</dbReference>
<keyword evidence="2" id="KW-0238">DNA-binding</keyword>
<dbReference type="SUPFAM" id="SSF53041">
    <property type="entry name" value="Resolvase-like"/>
    <property type="match status" value="1"/>
</dbReference>
<organism evidence="10 11">
    <name type="scientific">Frankia torreyi</name>
    <dbReference type="NCBI Taxonomy" id="1856"/>
    <lineage>
        <taxon>Bacteria</taxon>
        <taxon>Bacillati</taxon>
        <taxon>Actinomycetota</taxon>
        <taxon>Actinomycetes</taxon>
        <taxon>Frankiales</taxon>
        <taxon>Frankiaceae</taxon>
        <taxon>Frankia</taxon>
    </lineage>
</organism>
<evidence type="ECO:0000313" key="10">
    <source>
        <dbReference type="EMBL" id="KJE24914.1"/>
    </source>
</evidence>
<dbReference type="PANTHER" id="PTHR30461:SF23">
    <property type="entry name" value="DNA RECOMBINASE-RELATED"/>
    <property type="match status" value="1"/>
</dbReference>
<evidence type="ECO:0000256" key="2">
    <source>
        <dbReference type="ARBA" id="ARBA00023125"/>
    </source>
</evidence>
<feature type="active site" description="O-(5'-phospho-DNA)-serine intermediate" evidence="4 5">
    <location>
        <position position="30"/>
    </location>
</feature>
<feature type="domain" description="Recombinase" evidence="9">
    <location>
        <begin position="183"/>
        <end position="302"/>
    </location>
</feature>
<dbReference type="SMART" id="SM00857">
    <property type="entry name" value="Resolvase"/>
    <property type="match status" value="1"/>
</dbReference>
<feature type="region of interest" description="Disordered" evidence="7">
    <location>
        <begin position="442"/>
        <end position="518"/>
    </location>
</feature>
<evidence type="ECO:0000256" key="1">
    <source>
        <dbReference type="ARBA" id="ARBA00022908"/>
    </source>
</evidence>
<dbReference type="InterPro" id="IPR036162">
    <property type="entry name" value="Resolvase-like_N_sf"/>
</dbReference>
<dbReference type="InterPro" id="IPR006119">
    <property type="entry name" value="Resolv_N"/>
</dbReference>
<keyword evidence="11" id="KW-1185">Reference proteome</keyword>
<sequence>MPPKLIPESNVPLSASSSRRLRAIFYLRVSTKSQVRTDYDPEGISIPAQRVACGAKAETLNADMVGEYVEPGASAHKNLERREAFRDMIARIERDRDVDIVIVYQLSRFARDRYEDAAFTLRLRNLGVVLVSATENIDETPAGELLHGMLAVINQYQSAASGKDISYKMRQKAANGGTPGLAPIGYLNVRIRSEGRNIADVILDDDRWRLVQWAFEQFATGAWTVDSLTEELNHRGLTNRAAGKRPERPLHSSHVHKILTNRYYVGVVTFDGVEYPNGRHPTFVAERTFIRVQGLLKSRATAGDKPQKHFHPLKGSLFCGYCGSKFGITNATGRHGGTYPYFYCLGRKPGKCRQPYVMIDVVEQLVADWWRRVEITSRQKARIRDIVLDGAQSLVTNGSEQADRQKRRIGELEDERRSCMRAYYNGAIGEELLKEEQQRIDRDLGKARHAPRLRKRMAVDRRGSRPTVESVRGQPRPLHHCPGTRETPTQPSGFQTLLDHRQGNPRGGPVPAAGPTPR</sequence>
<feature type="compositionally biased region" description="Polar residues" evidence="7">
    <location>
        <begin position="486"/>
        <end position="495"/>
    </location>
</feature>
<feature type="domain" description="Resolvase/invertase-type recombinase catalytic" evidence="8">
    <location>
        <begin position="22"/>
        <end position="180"/>
    </location>
</feature>
<dbReference type="InterPro" id="IPR006118">
    <property type="entry name" value="Recombinase_CS"/>
</dbReference>
<evidence type="ECO:0000259" key="9">
    <source>
        <dbReference type="PROSITE" id="PS51737"/>
    </source>
</evidence>
<protein>
    <submittedName>
        <fullName evidence="10">Site-specific recombinase, DNA invertase Pin</fullName>
    </submittedName>
</protein>
<evidence type="ECO:0000256" key="6">
    <source>
        <dbReference type="SAM" id="Coils"/>
    </source>
</evidence>
<evidence type="ECO:0000256" key="4">
    <source>
        <dbReference type="PIRSR" id="PIRSR606118-50"/>
    </source>
</evidence>
<evidence type="ECO:0000259" key="8">
    <source>
        <dbReference type="PROSITE" id="PS51736"/>
    </source>
</evidence>
<evidence type="ECO:0000256" key="3">
    <source>
        <dbReference type="ARBA" id="ARBA00023172"/>
    </source>
</evidence>
<dbReference type="GO" id="GO:0003677">
    <property type="term" value="F:DNA binding"/>
    <property type="evidence" value="ECO:0007669"/>
    <property type="project" value="UniProtKB-KW"/>
</dbReference>
<reference evidence="11" key="1">
    <citation type="submission" date="2015-02" db="EMBL/GenBank/DDBJ databases">
        <title>Draft Genome of Frankia sp. CpI1-S.</title>
        <authorList>
            <person name="Oshone R.T."/>
            <person name="Ngom M."/>
            <person name="Ghodhbane-Gtari F."/>
            <person name="Gtari M."/>
            <person name="Morris K."/>
            <person name="Thomas K."/>
            <person name="Sen A."/>
            <person name="Tisa L.S."/>
        </authorList>
    </citation>
    <scope>NUCLEOTIDE SEQUENCE [LARGE SCALE GENOMIC DNA]</scope>
    <source>
        <strain evidence="11">CpI1-S</strain>
    </source>
</reference>
<dbReference type="PANTHER" id="PTHR30461">
    <property type="entry name" value="DNA-INVERTASE FROM LAMBDOID PROPHAGE"/>
    <property type="match status" value="1"/>
</dbReference>
<reference evidence="10 11" key="2">
    <citation type="journal article" date="2016" name="Genome Announc.">
        <title>Permanent Draft Genome Sequences for Two Variants of Frankia sp. Strain CpI1, the First Frankia Strain Isolated from Root Nodules of Comptonia peregrina.</title>
        <authorList>
            <person name="Oshone R."/>
            <person name="Hurst S.G.IV."/>
            <person name="Abebe-Akele F."/>
            <person name="Simpson S."/>
            <person name="Morris K."/>
            <person name="Thomas W.K."/>
            <person name="Tisa L.S."/>
        </authorList>
    </citation>
    <scope>NUCLEOTIDE SEQUENCE [LARGE SCALE GENOMIC DNA]</scope>
    <source>
        <strain evidence="11">CpI1-S</strain>
    </source>
</reference>
<dbReference type="CDD" id="cd00338">
    <property type="entry name" value="Ser_Recombinase"/>
    <property type="match status" value="1"/>
</dbReference>
<evidence type="ECO:0000313" key="11">
    <source>
        <dbReference type="Proteomes" id="UP000032545"/>
    </source>
</evidence>
<feature type="coiled-coil region" evidence="6">
    <location>
        <begin position="395"/>
        <end position="422"/>
    </location>
</feature>
<dbReference type="InterPro" id="IPR025827">
    <property type="entry name" value="Zn_ribbon_recom_dom"/>
</dbReference>
<dbReference type="PROSITE" id="PS51737">
    <property type="entry name" value="RECOMBINASE_DNA_BIND"/>
    <property type="match status" value="1"/>
</dbReference>
<evidence type="ECO:0000256" key="5">
    <source>
        <dbReference type="PROSITE-ProRule" id="PRU10137"/>
    </source>
</evidence>
<accession>A0A0D8BLP8</accession>
<dbReference type="Proteomes" id="UP000032545">
    <property type="component" value="Unassembled WGS sequence"/>
</dbReference>
<dbReference type="Gene3D" id="3.40.50.1390">
    <property type="entry name" value="Resolvase, N-terminal catalytic domain"/>
    <property type="match status" value="1"/>
</dbReference>
<dbReference type="InterPro" id="IPR038109">
    <property type="entry name" value="DNA_bind_recomb_sf"/>
</dbReference>
<dbReference type="PROSITE" id="PS51736">
    <property type="entry name" value="RECOMBINASES_3"/>
    <property type="match status" value="1"/>
</dbReference>
<dbReference type="Pfam" id="PF13408">
    <property type="entry name" value="Zn_ribbon_recom"/>
    <property type="match status" value="1"/>
</dbReference>
<dbReference type="PROSITE" id="PS00397">
    <property type="entry name" value="RECOMBINASES_1"/>
    <property type="match status" value="1"/>
</dbReference>
<comment type="caution">
    <text evidence="10">The sequence shown here is derived from an EMBL/GenBank/DDBJ whole genome shotgun (WGS) entry which is preliminary data.</text>
</comment>
<keyword evidence="3" id="KW-0233">DNA recombination</keyword>
<evidence type="ECO:0000256" key="7">
    <source>
        <dbReference type="SAM" id="MobiDB-lite"/>
    </source>
</evidence>
<dbReference type="InterPro" id="IPR050639">
    <property type="entry name" value="SSR_resolvase"/>
</dbReference>
<dbReference type="GO" id="GO:0015074">
    <property type="term" value="P:DNA integration"/>
    <property type="evidence" value="ECO:0007669"/>
    <property type="project" value="UniProtKB-KW"/>
</dbReference>
<keyword evidence="1" id="KW-0229">DNA integration</keyword>
<dbReference type="GO" id="GO:0000150">
    <property type="term" value="F:DNA strand exchange activity"/>
    <property type="evidence" value="ECO:0007669"/>
    <property type="project" value="InterPro"/>
</dbReference>
<dbReference type="EMBL" id="JYFN01000003">
    <property type="protein sequence ID" value="KJE24914.1"/>
    <property type="molecule type" value="Genomic_DNA"/>
</dbReference>
<dbReference type="Gene3D" id="3.90.1750.20">
    <property type="entry name" value="Putative Large Serine Recombinase, Chain B, Domain 2"/>
    <property type="match status" value="1"/>
</dbReference>
<proteinExistence type="predicted"/>
<dbReference type="InterPro" id="IPR011109">
    <property type="entry name" value="DNA_bind_recombinase_dom"/>
</dbReference>
<feature type="compositionally biased region" description="Basic residues" evidence="7">
    <location>
        <begin position="447"/>
        <end position="456"/>
    </location>
</feature>
<dbReference type="AlphaFoldDB" id="A0A0D8BLP8"/>
<keyword evidence="6" id="KW-0175">Coiled coil</keyword>
<dbReference type="Pfam" id="PF07508">
    <property type="entry name" value="Recombinase"/>
    <property type="match status" value="1"/>
</dbReference>